<feature type="transmembrane region" description="Helical" evidence="6">
    <location>
        <begin position="86"/>
        <end position="109"/>
    </location>
</feature>
<name>A0A1J1HH37_9DIPT</name>
<evidence type="ECO:0000313" key="7">
    <source>
        <dbReference type="EMBL" id="CRK87317.1"/>
    </source>
</evidence>
<gene>
    <name evidence="7" type="ORF">CLUMA_CG001119</name>
</gene>
<protein>
    <submittedName>
        <fullName evidence="7">CLUMA_CG001119, isoform A</fullName>
    </submittedName>
</protein>
<dbReference type="GO" id="GO:0005886">
    <property type="term" value="C:plasma membrane"/>
    <property type="evidence" value="ECO:0007669"/>
    <property type="project" value="UniProtKB-SubCell"/>
</dbReference>
<evidence type="ECO:0000256" key="2">
    <source>
        <dbReference type="ARBA" id="ARBA00022475"/>
    </source>
</evidence>
<evidence type="ECO:0000256" key="1">
    <source>
        <dbReference type="ARBA" id="ARBA00004651"/>
    </source>
</evidence>
<evidence type="ECO:0000256" key="6">
    <source>
        <dbReference type="SAM" id="Phobius"/>
    </source>
</evidence>
<sequence>MLGGVEAFVVNIIEKSHLLKESEMNEDILLSKQIINMICEISDNVGKVYAVPFWSQHSMTCVQSLMFVTSLVNYLVYPNSESYQNFLVTTTALLLSWFILLIMFGLSIWMKNQAEKIVKIGLQVQYKLKKSTKVIKFAQLLSLQLHHRPPLIFYGVFVVDWKFLFATFCVILGDILVLL</sequence>
<dbReference type="GO" id="GO:0050909">
    <property type="term" value="P:sensory perception of taste"/>
    <property type="evidence" value="ECO:0007669"/>
    <property type="project" value="InterPro"/>
</dbReference>
<dbReference type="Pfam" id="PF08395">
    <property type="entry name" value="7tm_7"/>
    <property type="match status" value="1"/>
</dbReference>
<keyword evidence="5 6" id="KW-0472">Membrane</keyword>
<dbReference type="EMBL" id="CVRI01000004">
    <property type="protein sequence ID" value="CRK87317.1"/>
    <property type="molecule type" value="Genomic_DNA"/>
</dbReference>
<proteinExistence type="predicted"/>
<dbReference type="InterPro" id="IPR013604">
    <property type="entry name" value="7TM_chemorcpt"/>
</dbReference>
<keyword evidence="3 6" id="KW-0812">Transmembrane</keyword>
<reference evidence="7 8" key="1">
    <citation type="submission" date="2015-04" db="EMBL/GenBank/DDBJ databases">
        <authorList>
            <person name="Syromyatnikov M.Y."/>
            <person name="Popov V.N."/>
        </authorList>
    </citation>
    <scope>NUCLEOTIDE SEQUENCE [LARGE SCALE GENOMIC DNA]</scope>
</reference>
<organism evidence="7 8">
    <name type="scientific">Clunio marinus</name>
    <dbReference type="NCBI Taxonomy" id="568069"/>
    <lineage>
        <taxon>Eukaryota</taxon>
        <taxon>Metazoa</taxon>
        <taxon>Ecdysozoa</taxon>
        <taxon>Arthropoda</taxon>
        <taxon>Hexapoda</taxon>
        <taxon>Insecta</taxon>
        <taxon>Pterygota</taxon>
        <taxon>Neoptera</taxon>
        <taxon>Endopterygota</taxon>
        <taxon>Diptera</taxon>
        <taxon>Nematocera</taxon>
        <taxon>Chironomoidea</taxon>
        <taxon>Chironomidae</taxon>
        <taxon>Clunio</taxon>
    </lineage>
</organism>
<accession>A0A1J1HH37</accession>
<dbReference type="Proteomes" id="UP000183832">
    <property type="component" value="Unassembled WGS sequence"/>
</dbReference>
<keyword evidence="4 6" id="KW-1133">Transmembrane helix</keyword>
<evidence type="ECO:0000256" key="3">
    <source>
        <dbReference type="ARBA" id="ARBA00022692"/>
    </source>
</evidence>
<evidence type="ECO:0000256" key="4">
    <source>
        <dbReference type="ARBA" id="ARBA00022989"/>
    </source>
</evidence>
<comment type="subcellular location">
    <subcellularLocation>
        <location evidence="1">Cell membrane</location>
        <topology evidence="1">Multi-pass membrane protein</topology>
    </subcellularLocation>
</comment>
<feature type="transmembrane region" description="Helical" evidence="6">
    <location>
        <begin position="151"/>
        <end position="178"/>
    </location>
</feature>
<evidence type="ECO:0000256" key="5">
    <source>
        <dbReference type="ARBA" id="ARBA00023136"/>
    </source>
</evidence>
<keyword evidence="2" id="KW-1003">Cell membrane</keyword>
<keyword evidence="8" id="KW-1185">Reference proteome</keyword>
<evidence type="ECO:0000313" key="8">
    <source>
        <dbReference type="Proteomes" id="UP000183832"/>
    </source>
</evidence>
<dbReference type="AlphaFoldDB" id="A0A1J1HH37"/>